<name>A0AAD4GY89_ASPNN</name>
<evidence type="ECO:0000259" key="3">
    <source>
        <dbReference type="Pfam" id="PF05368"/>
    </source>
</evidence>
<evidence type="ECO:0000313" key="5">
    <source>
        <dbReference type="Proteomes" id="UP001194746"/>
    </source>
</evidence>
<proteinExistence type="inferred from homology"/>
<dbReference type="EMBL" id="VCAU01000007">
    <property type="protein sequence ID" value="KAF9893515.1"/>
    <property type="molecule type" value="Genomic_DNA"/>
</dbReference>
<protein>
    <recommendedName>
        <fullName evidence="3">NmrA-like domain-containing protein</fullName>
    </recommendedName>
</protein>
<organism evidence="4 5">
    <name type="scientific">Aspergillus nanangensis</name>
    <dbReference type="NCBI Taxonomy" id="2582783"/>
    <lineage>
        <taxon>Eukaryota</taxon>
        <taxon>Fungi</taxon>
        <taxon>Dikarya</taxon>
        <taxon>Ascomycota</taxon>
        <taxon>Pezizomycotina</taxon>
        <taxon>Eurotiomycetes</taxon>
        <taxon>Eurotiomycetidae</taxon>
        <taxon>Eurotiales</taxon>
        <taxon>Aspergillaceae</taxon>
        <taxon>Aspergillus</taxon>
        <taxon>Aspergillus subgen. Circumdati</taxon>
    </lineage>
</organism>
<comment type="caution">
    <text evidence="4">The sequence shown here is derived from an EMBL/GenBank/DDBJ whole genome shotgun (WGS) entry which is preliminary data.</text>
</comment>
<dbReference type="PANTHER" id="PTHR42748">
    <property type="entry name" value="NITROGEN METABOLITE REPRESSION PROTEIN NMRA FAMILY MEMBER"/>
    <property type="match status" value="1"/>
</dbReference>
<comment type="similarity">
    <text evidence="1">Belongs to the NmrA-type oxidoreductase family.</text>
</comment>
<dbReference type="GO" id="GO:0005634">
    <property type="term" value="C:nucleus"/>
    <property type="evidence" value="ECO:0007669"/>
    <property type="project" value="TreeGrafter"/>
</dbReference>
<evidence type="ECO:0000313" key="4">
    <source>
        <dbReference type="EMBL" id="KAF9893515.1"/>
    </source>
</evidence>
<keyword evidence="5" id="KW-1185">Reference proteome</keyword>
<dbReference type="Proteomes" id="UP001194746">
    <property type="component" value="Unassembled WGS sequence"/>
</dbReference>
<dbReference type="InterPro" id="IPR008030">
    <property type="entry name" value="NmrA-like"/>
</dbReference>
<evidence type="ECO:0000256" key="2">
    <source>
        <dbReference type="ARBA" id="ARBA00022857"/>
    </source>
</evidence>
<dbReference type="Gene3D" id="3.40.50.720">
    <property type="entry name" value="NAD(P)-binding Rossmann-like Domain"/>
    <property type="match status" value="1"/>
</dbReference>
<dbReference type="SUPFAM" id="SSF51735">
    <property type="entry name" value="NAD(P)-binding Rossmann-fold domains"/>
    <property type="match status" value="1"/>
</dbReference>
<dbReference type="Pfam" id="PF05368">
    <property type="entry name" value="NmrA"/>
    <property type="match status" value="1"/>
</dbReference>
<dbReference type="AlphaFoldDB" id="A0AAD4GY89"/>
<reference evidence="4" key="1">
    <citation type="journal article" date="2019" name="Beilstein J. Org. Chem.">
        <title>Nanangenines: drimane sesquiterpenoids as the dominant metabolite cohort of a novel Australian fungus, Aspergillus nanangensis.</title>
        <authorList>
            <person name="Lacey H.J."/>
            <person name="Gilchrist C.L.M."/>
            <person name="Crombie A."/>
            <person name="Kalaitzis J.A."/>
            <person name="Vuong D."/>
            <person name="Rutledge P.J."/>
            <person name="Turner P."/>
            <person name="Pitt J.I."/>
            <person name="Lacey E."/>
            <person name="Chooi Y.H."/>
            <person name="Piggott A.M."/>
        </authorList>
    </citation>
    <scope>NUCLEOTIDE SEQUENCE</scope>
    <source>
        <strain evidence="4">MST-FP2251</strain>
    </source>
</reference>
<sequence>MSKKIISVVGATGIQGGSVINTLINNKVYHIRAITRNPASEAAQELAKRGVQVVQADVADVSSLIAAFEGSAAIFAMTNFAEGYFASGSVERAIEIEGDHGINLAKAAAATSTLEHYVWSTLPNSMEMTGGKFMVPQFAGKNQVDKFIQSDSALLAKTTFFVLGFYQENFTYPMFAPVEIPGAGQYVQLLCTPGNTRILSLGHARENIGLFVDAILAQPEKTLPAKFVSAFVEEIQMEEMLKVWSQVHEEKAHYIHVDRNIFTELWTNTGIDMLASMMDFHQSMDVNPFSGVGEVLNKDDLGVVGLKGVKASFESLMGSII</sequence>
<keyword evidence="2" id="KW-0521">NADP</keyword>
<accession>A0AAD4GY89</accession>
<feature type="domain" description="NmrA-like" evidence="3">
    <location>
        <begin position="3"/>
        <end position="282"/>
    </location>
</feature>
<dbReference type="PANTHER" id="PTHR42748:SF28">
    <property type="entry name" value="NMRA-LIKE DOMAIN-CONTAINING PROTEIN"/>
    <property type="match status" value="1"/>
</dbReference>
<dbReference type="InterPro" id="IPR051164">
    <property type="entry name" value="NmrA-like_oxidored"/>
</dbReference>
<dbReference type="InterPro" id="IPR036291">
    <property type="entry name" value="NAD(P)-bd_dom_sf"/>
</dbReference>
<reference evidence="4" key="2">
    <citation type="submission" date="2020-02" db="EMBL/GenBank/DDBJ databases">
        <authorList>
            <person name="Gilchrist C.L.M."/>
            <person name="Chooi Y.-H."/>
        </authorList>
    </citation>
    <scope>NUCLEOTIDE SEQUENCE</scope>
    <source>
        <strain evidence="4">MST-FP2251</strain>
    </source>
</reference>
<gene>
    <name evidence="4" type="ORF">FE257_010827</name>
</gene>
<evidence type="ECO:0000256" key="1">
    <source>
        <dbReference type="ARBA" id="ARBA00006328"/>
    </source>
</evidence>
<dbReference type="Gene3D" id="3.90.25.10">
    <property type="entry name" value="UDP-galactose 4-epimerase, domain 1"/>
    <property type="match status" value="1"/>
</dbReference>